<dbReference type="GO" id="GO:0005886">
    <property type="term" value="C:plasma membrane"/>
    <property type="evidence" value="ECO:0007669"/>
    <property type="project" value="TreeGrafter"/>
</dbReference>
<protein>
    <submittedName>
        <fullName evidence="10">Glycosyltransferase family 2 protein</fullName>
    </submittedName>
</protein>
<keyword evidence="4" id="KW-0808">Transferase</keyword>
<keyword evidence="2" id="KW-0997">Cell inner membrane</keyword>
<dbReference type="GO" id="GO:0016757">
    <property type="term" value="F:glycosyltransferase activity"/>
    <property type="evidence" value="ECO:0007669"/>
    <property type="project" value="UniProtKB-KW"/>
</dbReference>
<evidence type="ECO:0000256" key="8">
    <source>
        <dbReference type="SAM" id="Phobius"/>
    </source>
</evidence>
<dbReference type="PANTHER" id="PTHR48090">
    <property type="entry name" value="UNDECAPRENYL-PHOSPHATE 4-DEOXY-4-FORMAMIDO-L-ARABINOSE TRANSFERASE-RELATED"/>
    <property type="match status" value="1"/>
</dbReference>
<dbReference type="AlphaFoldDB" id="A0AAE2PTN5"/>
<keyword evidence="3" id="KW-0328">Glycosyltransferase</keyword>
<organism evidence="10 11">
    <name type="scientific">Pseudomonas fluorescens</name>
    <dbReference type="NCBI Taxonomy" id="294"/>
    <lineage>
        <taxon>Bacteria</taxon>
        <taxon>Pseudomonadati</taxon>
        <taxon>Pseudomonadota</taxon>
        <taxon>Gammaproteobacteria</taxon>
        <taxon>Pseudomonadales</taxon>
        <taxon>Pseudomonadaceae</taxon>
        <taxon>Pseudomonas</taxon>
    </lineage>
</organism>
<evidence type="ECO:0000256" key="6">
    <source>
        <dbReference type="ARBA" id="ARBA00022989"/>
    </source>
</evidence>
<dbReference type="InterPro" id="IPR029044">
    <property type="entry name" value="Nucleotide-diphossugar_trans"/>
</dbReference>
<evidence type="ECO:0000256" key="7">
    <source>
        <dbReference type="ARBA" id="ARBA00023136"/>
    </source>
</evidence>
<dbReference type="PANTHER" id="PTHR48090:SF1">
    <property type="entry name" value="PROPHAGE BACTOPRENOL GLUCOSYL TRANSFERASE HOMOLOG"/>
    <property type="match status" value="1"/>
</dbReference>
<feature type="transmembrane region" description="Helical" evidence="8">
    <location>
        <begin position="234"/>
        <end position="255"/>
    </location>
</feature>
<reference evidence="10" key="1">
    <citation type="journal article" date="2020" name="FEMS Microbiol. Ecol.">
        <title>Temporal dynamics of bacterial communities during seed development and maturation.</title>
        <authorList>
            <person name="Chesneau G."/>
            <person name="Torres-Cortes G."/>
            <person name="Briand M."/>
            <person name="Darrasse A."/>
            <person name="Preveaux A."/>
            <person name="Marais C."/>
            <person name="Jacques M.A."/>
            <person name="Shade A."/>
            <person name="Barret M."/>
        </authorList>
    </citation>
    <scope>NUCLEOTIDE SEQUENCE</scope>
    <source>
        <strain evidence="10">CFBP13533</strain>
    </source>
</reference>
<evidence type="ECO:0000256" key="2">
    <source>
        <dbReference type="ARBA" id="ARBA00022519"/>
    </source>
</evidence>
<dbReference type="Proteomes" id="UP000610293">
    <property type="component" value="Unassembled WGS sequence"/>
</dbReference>
<evidence type="ECO:0000313" key="11">
    <source>
        <dbReference type="Proteomes" id="UP000610293"/>
    </source>
</evidence>
<evidence type="ECO:0000256" key="1">
    <source>
        <dbReference type="ARBA" id="ARBA00004141"/>
    </source>
</evidence>
<dbReference type="InterPro" id="IPR050256">
    <property type="entry name" value="Glycosyltransferase_2"/>
</dbReference>
<keyword evidence="6 8" id="KW-1133">Transmembrane helix</keyword>
<evidence type="ECO:0000256" key="3">
    <source>
        <dbReference type="ARBA" id="ARBA00022676"/>
    </source>
</evidence>
<keyword evidence="2" id="KW-1003">Cell membrane</keyword>
<gene>
    <name evidence="10" type="ORF">IFU03_00925</name>
</gene>
<dbReference type="Pfam" id="PF00535">
    <property type="entry name" value="Glycos_transf_2"/>
    <property type="match status" value="1"/>
</dbReference>
<sequence>MPAKLTSPHLSVVVPVYKAENSLDELYSRLKSSLEEISSDFEIVLIEDCGGDRSWQIIERLANADPRVRGIQLSRNFGQHYGITAGLDACRGQWVVVMDCDLQDRPEEIPRLYAKAQEGYDIVLALRGKRSDPLLKRATSWLFYKTFSYLADFEYNGDSGNFRIISRKVVDNVCRMREQLRFFGALVHWTGFASTGVEISHAERLDGKSTYTFSKLWNLAMETIIAYSDKPLRLAVKLGFTMAALAFIYGAYLILTTLLHGAVVQGWTSLMVSTFFIGGIVISIQGIVGIYVGKTFDQTKDRPLYIIGQKTYDLPEGISGAHTDDARLTTSLQEK</sequence>
<comment type="caution">
    <text evidence="10">The sequence shown here is derived from an EMBL/GenBank/DDBJ whole genome shotgun (WGS) entry which is preliminary data.</text>
</comment>
<comment type="subcellular location">
    <subcellularLocation>
        <location evidence="1">Membrane</location>
        <topology evidence="1">Multi-pass membrane protein</topology>
    </subcellularLocation>
</comment>
<evidence type="ECO:0000256" key="4">
    <source>
        <dbReference type="ARBA" id="ARBA00022679"/>
    </source>
</evidence>
<proteinExistence type="predicted"/>
<dbReference type="InterPro" id="IPR001173">
    <property type="entry name" value="Glyco_trans_2-like"/>
</dbReference>
<evidence type="ECO:0000259" key="9">
    <source>
        <dbReference type="Pfam" id="PF00535"/>
    </source>
</evidence>
<feature type="domain" description="Glycosyltransferase 2-like" evidence="9">
    <location>
        <begin position="11"/>
        <end position="171"/>
    </location>
</feature>
<dbReference type="SUPFAM" id="SSF53448">
    <property type="entry name" value="Nucleotide-diphospho-sugar transferases"/>
    <property type="match status" value="1"/>
</dbReference>
<evidence type="ECO:0000313" key="10">
    <source>
        <dbReference type="EMBL" id="MBD8268307.1"/>
    </source>
</evidence>
<dbReference type="RefSeq" id="WP_181285501.1">
    <property type="nucleotide sequence ID" value="NZ_JACYMP010000016.1"/>
</dbReference>
<accession>A0AAE2PTN5</accession>
<keyword evidence="7 8" id="KW-0472">Membrane</keyword>
<dbReference type="CDD" id="cd04187">
    <property type="entry name" value="DPM1_like_bac"/>
    <property type="match status" value="1"/>
</dbReference>
<feature type="transmembrane region" description="Helical" evidence="8">
    <location>
        <begin position="267"/>
        <end position="292"/>
    </location>
</feature>
<evidence type="ECO:0000256" key="5">
    <source>
        <dbReference type="ARBA" id="ARBA00022692"/>
    </source>
</evidence>
<dbReference type="Gene3D" id="3.90.550.10">
    <property type="entry name" value="Spore Coat Polysaccharide Biosynthesis Protein SpsA, Chain A"/>
    <property type="match status" value="1"/>
</dbReference>
<dbReference type="EMBL" id="JACYNJ010000001">
    <property type="protein sequence ID" value="MBD8268307.1"/>
    <property type="molecule type" value="Genomic_DNA"/>
</dbReference>
<name>A0AAE2PTN5_PSEFL</name>
<keyword evidence="5 8" id="KW-0812">Transmembrane</keyword>